<evidence type="ECO:0000313" key="1">
    <source>
        <dbReference type="EMBL" id="XDV10599.1"/>
    </source>
</evidence>
<accession>A0AB39X966</accession>
<gene>
    <name evidence="1" type="ORF">AB8S08_05295</name>
</gene>
<sequence length="76" mass="8372">MNSIGAINDILYYENDDYYQNEKGEPQGKMIGLATKGLGIKRELDPTVYRRVFSGFAPDGPPCVKTPESTTDRAGT</sequence>
<dbReference type="AlphaFoldDB" id="A0AB39X966"/>
<organism evidence="1">
    <name type="scientific">Pseudidiomarina sp. PP-1MA</name>
    <dbReference type="NCBI Taxonomy" id="3237706"/>
    <lineage>
        <taxon>Bacteria</taxon>
        <taxon>Pseudomonadati</taxon>
        <taxon>Pseudomonadota</taxon>
        <taxon>Gammaproteobacteria</taxon>
        <taxon>Alteromonadales</taxon>
        <taxon>Idiomarinaceae</taxon>
        <taxon>Pseudidiomarina</taxon>
    </lineage>
</organism>
<dbReference type="RefSeq" id="WP_369744006.1">
    <property type="nucleotide sequence ID" value="NZ_CP165718.1"/>
</dbReference>
<dbReference type="EMBL" id="CP165718">
    <property type="protein sequence ID" value="XDV10599.1"/>
    <property type="molecule type" value="Genomic_DNA"/>
</dbReference>
<name>A0AB39X966_9GAMM</name>
<reference evidence="1" key="1">
    <citation type="submission" date="2024-07" db="EMBL/GenBank/DDBJ databases">
        <title>Whole genome sequence of bacterial strains from algal surface.</title>
        <authorList>
            <person name="Kumar P."/>
        </authorList>
    </citation>
    <scope>NUCLEOTIDE SEQUENCE</scope>
    <source>
        <strain evidence="1">PP-1MA</strain>
    </source>
</reference>
<dbReference type="SUPFAM" id="SSF55464">
    <property type="entry name" value="Origin of replication-binding domain, RBD-like"/>
    <property type="match status" value="1"/>
</dbReference>
<proteinExistence type="predicted"/>
<protein>
    <submittedName>
        <fullName evidence="1">Uncharacterized protein</fullName>
    </submittedName>
</protein>